<dbReference type="SUPFAM" id="SSF54593">
    <property type="entry name" value="Glyoxalase/Bleomycin resistance protein/Dihydroxybiphenyl dioxygenase"/>
    <property type="match status" value="1"/>
</dbReference>
<evidence type="ECO:0000313" key="2">
    <source>
        <dbReference type="EMBL" id="SHL54766.1"/>
    </source>
</evidence>
<evidence type="ECO:0000313" key="3">
    <source>
        <dbReference type="Proteomes" id="UP000183974"/>
    </source>
</evidence>
<dbReference type="Pfam" id="PF00903">
    <property type="entry name" value="Glyoxalase"/>
    <property type="match status" value="1"/>
</dbReference>
<keyword evidence="3" id="KW-1185">Reference proteome</keyword>
<name>A0A1M7BIS1_9RHOB</name>
<dbReference type="RefSeq" id="WP_073034292.1">
    <property type="nucleotide sequence ID" value="NZ_BMLR01000003.1"/>
</dbReference>
<dbReference type="AlphaFoldDB" id="A0A1M7BIS1"/>
<dbReference type="Proteomes" id="UP000183974">
    <property type="component" value="Unassembled WGS sequence"/>
</dbReference>
<dbReference type="Gene3D" id="3.10.180.10">
    <property type="entry name" value="2,3-Dihydroxybiphenyl 1,2-Dioxygenase, domain 1"/>
    <property type="match status" value="1"/>
</dbReference>
<protein>
    <submittedName>
        <fullName evidence="2">Lactoylglutathione lyase</fullName>
    </submittedName>
</protein>
<feature type="domain" description="VOC" evidence="1">
    <location>
        <begin position="2"/>
        <end position="120"/>
    </location>
</feature>
<sequence length="126" mass="14016">METDRTGVILNTENYRACVTFYGEVLGLPLLFEFDRPGERLTCFDMGGAYLMVEPGGTARTEGKTPETCPTKFRFNVRDVEAAAAELVARGVEVSVRKHDWGMMAEFHDPDGNRCALRSEGDFGSR</sequence>
<dbReference type="EMBL" id="FRBR01000003">
    <property type="protein sequence ID" value="SHL54766.1"/>
    <property type="molecule type" value="Genomic_DNA"/>
</dbReference>
<dbReference type="InterPro" id="IPR037523">
    <property type="entry name" value="VOC_core"/>
</dbReference>
<dbReference type="InterPro" id="IPR004360">
    <property type="entry name" value="Glyas_Fos-R_dOase_dom"/>
</dbReference>
<accession>A0A1M7BIS1</accession>
<dbReference type="STRING" id="337701.SAMN05444398_103256"/>
<proteinExistence type="predicted"/>
<reference evidence="2 3" key="1">
    <citation type="submission" date="2016-11" db="EMBL/GenBank/DDBJ databases">
        <authorList>
            <person name="Jaros S."/>
            <person name="Januszkiewicz K."/>
            <person name="Wedrychowicz H."/>
        </authorList>
    </citation>
    <scope>NUCLEOTIDE SEQUENCE [LARGE SCALE GENOMIC DNA]</scope>
    <source>
        <strain evidence="2 3">DSM 29589</strain>
    </source>
</reference>
<organism evidence="2 3">
    <name type="scientific">Roseovarius pacificus</name>
    <dbReference type="NCBI Taxonomy" id="337701"/>
    <lineage>
        <taxon>Bacteria</taxon>
        <taxon>Pseudomonadati</taxon>
        <taxon>Pseudomonadota</taxon>
        <taxon>Alphaproteobacteria</taxon>
        <taxon>Rhodobacterales</taxon>
        <taxon>Roseobacteraceae</taxon>
        <taxon>Roseovarius</taxon>
    </lineage>
</organism>
<gene>
    <name evidence="2" type="ORF">SAMN05444398_103256</name>
</gene>
<keyword evidence="2" id="KW-0456">Lyase</keyword>
<evidence type="ECO:0000259" key="1">
    <source>
        <dbReference type="PROSITE" id="PS51819"/>
    </source>
</evidence>
<dbReference type="GO" id="GO:0016829">
    <property type="term" value="F:lyase activity"/>
    <property type="evidence" value="ECO:0007669"/>
    <property type="project" value="UniProtKB-KW"/>
</dbReference>
<dbReference type="InterPro" id="IPR029068">
    <property type="entry name" value="Glyas_Bleomycin-R_OHBP_Dase"/>
</dbReference>
<dbReference type="PROSITE" id="PS51819">
    <property type="entry name" value="VOC"/>
    <property type="match status" value="1"/>
</dbReference>
<dbReference type="OrthoDB" id="9796521at2"/>